<dbReference type="InterPro" id="IPR007324">
    <property type="entry name" value="Sugar-bd_dom_put"/>
</dbReference>
<organism evidence="7 8">
    <name type="scientific">Effusibacillus dendaii</name>
    <dbReference type="NCBI Taxonomy" id="2743772"/>
    <lineage>
        <taxon>Bacteria</taxon>
        <taxon>Bacillati</taxon>
        <taxon>Bacillota</taxon>
        <taxon>Bacilli</taxon>
        <taxon>Bacillales</taxon>
        <taxon>Alicyclobacillaceae</taxon>
        <taxon>Effusibacillus</taxon>
    </lineage>
</organism>
<dbReference type="GO" id="GO:0030246">
    <property type="term" value="F:carbohydrate binding"/>
    <property type="evidence" value="ECO:0007669"/>
    <property type="project" value="InterPro"/>
</dbReference>
<dbReference type="InterPro" id="IPR036388">
    <property type="entry name" value="WH-like_DNA-bd_sf"/>
</dbReference>
<feature type="domain" description="Sugar-binding" evidence="5">
    <location>
        <begin position="91"/>
        <end position="336"/>
    </location>
</feature>
<dbReference type="RefSeq" id="WP_200756471.1">
    <property type="nucleotide sequence ID" value="NZ_AP023366.1"/>
</dbReference>
<gene>
    <name evidence="7" type="primary">cggR</name>
    <name evidence="7" type="ORF">skT53_19310</name>
</gene>
<dbReference type="InterPro" id="IPR048715">
    <property type="entry name" value="CggR_N"/>
</dbReference>
<dbReference type="InterPro" id="IPR051054">
    <property type="entry name" value="SorC_transcr_regulators"/>
</dbReference>
<dbReference type="SUPFAM" id="SSF100950">
    <property type="entry name" value="NagB/RpiA/CoA transferase-like"/>
    <property type="match status" value="1"/>
</dbReference>
<protein>
    <submittedName>
        <fullName evidence="7">Central glycolytic genes regulator</fullName>
    </submittedName>
</protein>
<dbReference type="InterPro" id="IPR036390">
    <property type="entry name" value="WH_DNA-bd_sf"/>
</dbReference>
<keyword evidence="2" id="KW-0805">Transcription regulation</keyword>
<evidence type="ECO:0000313" key="7">
    <source>
        <dbReference type="EMBL" id="BCJ86946.1"/>
    </source>
</evidence>
<evidence type="ECO:0000256" key="4">
    <source>
        <dbReference type="ARBA" id="ARBA00023163"/>
    </source>
</evidence>
<reference evidence="7 8" key="1">
    <citation type="submission" date="2020-08" db="EMBL/GenBank/DDBJ databases">
        <title>Complete Genome Sequence of Effusibacillus dendaii Strain skT53, Isolated from Farmland soil.</title>
        <authorList>
            <person name="Konishi T."/>
            <person name="Kawasaki H."/>
        </authorList>
    </citation>
    <scope>NUCLEOTIDE SEQUENCE [LARGE SCALE GENOMIC DNA]</scope>
    <source>
        <strain evidence="8">skT53</strain>
    </source>
</reference>
<sequence>MKELIRIQQKLVPELIHNMQKRYRILQKINLMQPIGRRSLAQQMETTERILRGEVEFLKEQGLIETEFVGMRVTDAGLQILHYLNDVIREIDGLKELEARVEKLLGIPEVIIVSGDSGQDPLVKREMGYAAGRVIRERFAGGVLAVTGGTTVATVAEMIPANQSGYAIEVLPARGGVGENVEVQANTIAALFAAKMGGTYRMLHIPDTLTEEAYQFFLEDSSTKEYLQSLQRAHMLVHGIGQAITMAKRRGGSKELIDLLKRKGAKGEALGYYFDEAGRVVHAMHSIGLRMNDLPNVQLIVAVAGGADKAEALLAVARGSRQDVLITDEACAEATLRYVAKNKSGA</sequence>
<feature type="domain" description="CggR N-terminal DNA binding" evidence="6">
    <location>
        <begin position="19"/>
        <end position="88"/>
    </location>
</feature>
<keyword evidence="4" id="KW-0804">Transcription</keyword>
<evidence type="ECO:0000259" key="6">
    <source>
        <dbReference type="Pfam" id="PF21715"/>
    </source>
</evidence>
<keyword evidence="3" id="KW-0238">DNA-binding</keyword>
<dbReference type="PANTHER" id="PTHR34294:SF5">
    <property type="entry name" value="CENTRAL GLYCOLYTIC GENES REGULATOR"/>
    <property type="match status" value="1"/>
</dbReference>
<dbReference type="AlphaFoldDB" id="A0A7I8DDP8"/>
<keyword evidence="8" id="KW-1185">Reference proteome</keyword>
<dbReference type="Pfam" id="PF21715">
    <property type="entry name" value="CggR_N"/>
    <property type="match status" value="1"/>
</dbReference>
<dbReference type="Gene3D" id="1.10.10.10">
    <property type="entry name" value="Winged helix-like DNA-binding domain superfamily/Winged helix DNA-binding domain"/>
    <property type="match status" value="1"/>
</dbReference>
<accession>A0A7I8DDP8</accession>
<evidence type="ECO:0000256" key="3">
    <source>
        <dbReference type="ARBA" id="ARBA00023125"/>
    </source>
</evidence>
<evidence type="ECO:0000256" key="1">
    <source>
        <dbReference type="ARBA" id="ARBA00010466"/>
    </source>
</evidence>
<dbReference type="EMBL" id="AP023366">
    <property type="protein sequence ID" value="BCJ86946.1"/>
    <property type="molecule type" value="Genomic_DNA"/>
</dbReference>
<evidence type="ECO:0000313" key="8">
    <source>
        <dbReference type="Proteomes" id="UP000593802"/>
    </source>
</evidence>
<dbReference type="KEGG" id="eff:skT53_19310"/>
<dbReference type="Proteomes" id="UP000593802">
    <property type="component" value="Chromosome"/>
</dbReference>
<dbReference type="Gene3D" id="3.40.50.1360">
    <property type="match status" value="1"/>
</dbReference>
<dbReference type="GO" id="GO:0003677">
    <property type="term" value="F:DNA binding"/>
    <property type="evidence" value="ECO:0007669"/>
    <property type="project" value="UniProtKB-KW"/>
</dbReference>
<dbReference type="Pfam" id="PF04198">
    <property type="entry name" value="Sugar-bind"/>
    <property type="match status" value="1"/>
</dbReference>
<dbReference type="PANTHER" id="PTHR34294">
    <property type="entry name" value="TRANSCRIPTIONAL REGULATOR-RELATED"/>
    <property type="match status" value="1"/>
</dbReference>
<proteinExistence type="inferred from homology"/>
<dbReference type="SUPFAM" id="SSF46785">
    <property type="entry name" value="Winged helix' DNA-binding domain"/>
    <property type="match status" value="1"/>
</dbReference>
<name>A0A7I8DDP8_9BACL</name>
<dbReference type="InterPro" id="IPR037171">
    <property type="entry name" value="NagB/RpiA_transferase-like"/>
</dbReference>
<evidence type="ECO:0000256" key="2">
    <source>
        <dbReference type="ARBA" id="ARBA00023015"/>
    </source>
</evidence>
<evidence type="ECO:0000259" key="5">
    <source>
        <dbReference type="Pfam" id="PF04198"/>
    </source>
</evidence>
<comment type="similarity">
    <text evidence="1">Belongs to the SorC transcriptional regulatory family.</text>
</comment>